<dbReference type="PANTHER" id="PTHR47074">
    <property type="entry name" value="BNAC02G40300D PROTEIN"/>
    <property type="match status" value="1"/>
</dbReference>
<dbReference type="InterPro" id="IPR044730">
    <property type="entry name" value="RNase_H-like_dom_plant"/>
</dbReference>
<dbReference type="CDD" id="cd06222">
    <property type="entry name" value="RNase_H_like"/>
    <property type="match status" value="1"/>
</dbReference>
<organism evidence="2 3">
    <name type="scientific">Lithocarpus litseifolius</name>
    <dbReference type="NCBI Taxonomy" id="425828"/>
    <lineage>
        <taxon>Eukaryota</taxon>
        <taxon>Viridiplantae</taxon>
        <taxon>Streptophyta</taxon>
        <taxon>Embryophyta</taxon>
        <taxon>Tracheophyta</taxon>
        <taxon>Spermatophyta</taxon>
        <taxon>Magnoliopsida</taxon>
        <taxon>eudicotyledons</taxon>
        <taxon>Gunneridae</taxon>
        <taxon>Pentapetalae</taxon>
        <taxon>rosids</taxon>
        <taxon>fabids</taxon>
        <taxon>Fagales</taxon>
        <taxon>Fagaceae</taxon>
        <taxon>Lithocarpus</taxon>
    </lineage>
</organism>
<sequence length="235" mass="26148">MWKLQKWANLCPDVVERTIMLCWGLWKYRNERRHGGVRGTGLDIVRSSLRMLDEFRLANEKPQPMRASTTMEVKWCPPQPGSYKVNVDGTVFTKRKQVGFGVVIRDSAGEVIAALSQKLARSLGALETETKAMEVGVQFALDIGIRDVTFEGDSLSVYNALKGVGEVSSTAQNIVYGLSHLVRNFRTFAFSHTKRQGNIPAHVLAQHAMGVESYVAWLEECPSCIESACAHDICT</sequence>
<dbReference type="InterPro" id="IPR012337">
    <property type="entry name" value="RNaseH-like_sf"/>
</dbReference>
<gene>
    <name evidence="2" type="ORF">SO802_029022</name>
</gene>
<reference evidence="2 3" key="1">
    <citation type="submission" date="2024-01" db="EMBL/GenBank/DDBJ databases">
        <title>A telomere-to-telomere, gap-free genome of sweet tea (Lithocarpus litseifolius).</title>
        <authorList>
            <person name="Zhou J."/>
        </authorList>
    </citation>
    <scope>NUCLEOTIDE SEQUENCE [LARGE SCALE GENOMIC DNA]</scope>
    <source>
        <strain evidence="2">Zhou-2022a</strain>
        <tissue evidence="2">Leaf</tissue>
    </source>
</reference>
<dbReference type="Proteomes" id="UP001459277">
    <property type="component" value="Unassembled WGS sequence"/>
</dbReference>
<dbReference type="GO" id="GO:0004523">
    <property type="term" value="F:RNA-DNA hybrid ribonuclease activity"/>
    <property type="evidence" value="ECO:0007669"/>
    <property type="project" value="InterPro"/>
</dbReference>
<accession>A0AAW2BTH4</accession>
<name>A0AAW2BTH4_9ROSI</name>
<proteinExistence type="predicted"/>
<protein>
    <recommendedName>
        <fullName evidence="1">RNase H type-1 domain-containing protein</fullName>
    </recommendedName>
</protein>
<dbReference type="Pfam" id="PF13456">
    <property type="entry name" value="RVT_3"/>
    <property type="match status" value="1"/>
</dbReference>
<keyword evidence="3" id="KW-1185">Reference proteome</keyword>
<dbReference type="SUPFAM" id="SSF53098">
    <property type="entry name" value="Ribonuclease H-like"/>
    <property type="match status" value="1"/>
</dbReference>
<feature type="domain" description="RNase H type-1" evidence="1">
    <location>
        <begin position="86"/>
        <end position="208"/>
    </location>
</feature>
<dbReference type="Gene3D" id="3.30.420.10">
    <property type="entry name" value="Ribonuclease H-like superfamily/Ribonuclease H"/>
    <property type="match status" value="1"/>
</dbReference>
<dbReference type="InterPro" id="IPR036397">
    <property type="entry name" value="RNaseH_sf"/>
</dbReference>
<dbReference type="AlphaFoldDB" id="A0AAW2BTH4"/>
<evidence type="ECO:0000259" key="1">
    <source>
        <dbReference type="Pfam" id="PF13456"/>
    </source>
</evidence>
<dbReference type="PANTHER" id="PTHR47074:SF48">
    <property type="entry name" value="POLYNUCLEOTIDYL TRANSFERASE, RIBONUCLEASE H-LIKE SUPERFAMILY PROTEIN"/>
    <property type="match status" value="1"/>
</dbReference>
<dbReference type="InterPro" id="IPR052929">
    <property type="entry name" value="RNase_H-like_EbsB-rel"/>
</dbReference>
<dbReference type="InterPro" id="IPR002156">
    <property type="entry name" value="RNaseH_domain"/>
</dbReference>
<comment type="caution">
    <text evidence="2">The sequence shown here is derived from an EMBL/GenBank/DDBJ whole genome shotgun (WGS) entry which is preliminary data.</text>
</comment>
<dbReference type="EMBL" id="JAZDWU010000010">
    <property type="protein sequence ID" value="KAK9988783.1"/>
    <property type="molecule type" value="Genomic_DNA"/>
</dbReference>
<evidence type="ECO:0000313" key="2">
    <source>
        <dbReference type="EMBL" id="KAK9988783.1"/>
    </source>
</evidence>
<dbReference type="GO" id="GO:0003676">
    <property type="term" value="F:nucleic acid binding"/>
    <property type="evidence" value="ECO:0007669"/>
    <property type="project" value="InterPro"/>
</dbReference>
<evidence type="ECO:0000313" key="3">
    <source>
        <dbReference type="Proteomes" id="UP001459277"/>
    </source>
</evidence>